<name>A0A346XY21_9ACTN</name>
<evidence type="ECO:0000313" key="2">
    <source>
        <dbReference type="EMBL" id="AXV07118.1"/>
    </source>
</evidence>
<proteinExistence type="predicted"/>
<evidence type="ECO:0000256" key="1">
    <source>
        <dbReference type="SAM" id="Phobius"/>
    </source>
</evidence>
<dbReference type="EMBL" id="CP031165">
    <property type="protein sequence ID" value="AXV07118.1"/>
    <property type="molecule type" value="Genomic_DNA"/>
</dbReference>
<evidence type="ECO:0000313" key="3">
    <source>
        <dbReference type="Proteomes" id="UP000264006"/>
    </source>
</evidence>
<keyword evidence="3" id="KW-1185">Reference proteome</keyword>
<dbReference type="AlphaFoldDB" id="A0A346XY21"/>
<protein>
    <submittedName>
        <fullName evidence="2">Uncharacterized protein</fullName>
    </submittedName>
</protein>
<keyword evidence="1" id="KW-1133">Transmembrane helix</keyword>
<gene>
    <name evidence="2" type="ORF">DVS28_a2437</name>
</gene>
<keyword evidence="1" id="KW-0472">Membrane</keyword>
<sequence length="89" mass="9659">MEAVAAEGYGTHLLHDPWILLAPAGVLLAHMVTTALATAVVMSQARPSMRVVQATPVLPQVHWWFINRLGVWSSSPRLGRAPPRSAALR</sequence>
<organism evidence="2 3">
    <name type="scientific">Euzebya pacifica</name>
    <dbReference type="NCBI Taxonomy" id="1608957"/>
    <lineage>
        <taxon>Bacteria</taxon>
        <taxon>Bacillati</taxon>
        <taxon>Actinomycetota</taxon>
        <taxon>Nitriliruptoria</taxon>
        <taxon>Euzebyales</taxon>
    </lineage>
</organism>
<reference evidence="2 3" key="1">
    <citation type="submission" date="2018-09" db="EMBL/GenBank/DDBJ databases">
        <title>Complete genome sequence of Euzebya sp. DY32-46 isolated from seawater of Pacific Ocean.</title>
        <authorList>
            <person name="Xu L."/>
            <person name="Wu Y.-H."/>
            <person name="Xu X.-W."/>
        </authorList>
    </citation>
    <scope>NUCLEOTIDE SEQUENCE [LARGE SCALE GENOMIC DNA]</scope>
    <source>
        <strain evidence="2 3">DY32-46</strain>
    </source>
</reference>
<dbReference type="Proteomes" id="UP000264006">
    <property type="component" value="Chromosome"/>
</dbReference>
<keyword evidence="1" id="KW-0812">Transmembrane</keyword>
<dbReference type="KEGG" id="euz:DVS28_a2437"/>
<feature type="transmembrane region" description="Helical" evidence="1">
    <location>
        <begin position="18"/>
        <end position="41"/>
    </location>
</feature>
<accession>A0A346XY21</accession>